<dbReference type="SUPFAM" id="SSF51316">
    <property type="entry name" value="Mss4-like"/>
    <property type="match status" value="1"/>
</dbReference>
<dbReference type="InterPro" id="IPR007515">
    <property type="entry name" value="Mss4"/>
</dbReference>
<accession>A0A8R1YV06</accession>
<dbReference type="GO" id="GO:0006892">
    <property type="term" value="P:post-Golgi vesicle-mediated transport"/>
    <property type="evidence" value="ECO:0000318"/>
    <property type="project" value="GO_Central"/>
</dbReference>
<dbReference type="InterPro" id="IPR011057">
    <property type="entry name" value="Mss4-like_sf"/>
</dbReference>
<sequence length="226" mass="25588">MNKHAVTETVREQVDQIDNTYSSLHALISSCEKGASAELTQKLKHFEQCLSDIHKIRLAFNDLKESKNKQKEKICDLRRQVTLKDGLINSFASDIIGEFESQGILRTEEDECTPKNEERNTMMVLCSHCNSIILREGEAVWMNGNEMEIPLARQKKGGDLTQCEKLHGWWTVKDMFSFENVGFTNSVDGIRYLTCADCDFGPIGRVTEDNLHIVAPSRVKMGLDSS</sequence>
<proteinExistence type="predicted"/>
<dbReference type="PANTHER" id="PTHR13276:SF0">
    <property type="entry name" value="GUANINE NUCLEOTIDE EXCHANGE FACTOR MSS4"/>
    <property type="match status" value="1"/>
</dbReference>
<dbReference type="PROSITE" id="PS51796">
    <property type="entry name" value="MSS4"/>
    <property type="match status" value="1"/>
</dbReference>
<organism evidence="1 2">
    <name type="scientific">Pristionchus pacificus</name>
    <name type="common">Parasitic nematode worm</name>
    <dbReference type="NCBI Taxonomy" id="54126"/>
    <lineage>
        <taxon>Eukaryota</taxon>
        <taxon>Metazoa</taxon>
        <taxon>Ecdysozoa</taxon>
        <taxon>Nematoda</taxon>
        <taxon>Chromadorea</taxon>
        <taxon>Rhabditida</taxon>
        <taxon>Rhabditina</taxon>
        <taxon>Diplogasteromorpha</taxon>
        <taxon>Diplogasteroidea</taxon>
        <taxon>Neodiplogasteridae</taxon>
        <taxon>Pristionchus</taxon>
    </lineage>
</organism>
<dbReference type="Proteomes" id="UP000005239">
    <property type="component" value="Unassembled WGS sequence"/>
</dbReference>
<evidence type="ECO:0000313" key="1">
    <source>
        <dbReference type="EnsemblMetazoa" id="PPA38678.1"/>
    </source>
</evidence>
<dbReference type="PROSITE" id="PS51257">
    <property type="entry name" value="PROKAR_LIPOPROTEIN"/>
    <property type="match status" value="1"/>
</dbReference>
<dbReference type="GO" id="GO:0005085">
    <property type="term" value="F:guanyl-nucleotide exchange factor activity"/>
    <property type="evidence" value="ECO:0000318"/>
    <property type="project" value="GO_Central"/>
</dbReference>
<name>A0A2A6BZ35_PRIPA</name>
<dbReference type="InterPro" id="IPR011323">
    <property type="entry name" value="Mss4/transl-control_tumour"/>
</dbReference>
<keyword evidence="2" id="KW-1185">Reference proteome</keyword>
<dbReference type="PANTHER" id="PTHR13276">
    <property type="entry name" value="GUANINE NUCLEOTIDE EXCHANGE FACTOR MSS4"/>
    <property type="match status" value="1"/>
</dbReference>
<gene>
    <name evidence="1" type="primary">WBGene00277047</name>
</gene>
<dbReference type="Pfam" id="PF04421">
    <property type="entry name" value="Mss4"/>
    <property type="match status" value="1"/>
</dbReference>
<dbReference type="GO" id="GO:0016020">
    <property type="term" value="C:membrane"/>
    <property type="evidence" value="ECO:0000318"/>
    <property type="project" value="GO_Central"/>
</dbReference>
<dbReference type="GO" id="GO:0005829">
    <property type="term" value="C:cytosol"/>
    <property type="evidence" value="ECO:0000318"/>
    <property type="project" value="GO_Central"/>
</dbReference>
<reference evidence="1" key="2">
    <citation type="submission" date="2022-06" db="UniProtKB">
        <authorList>
            <consortium name="EnsemblMetazoa"/>
        </authorList>
    </citation>
    <scope>IDENTIFICATION</scope>
    <source>
        <strain evidence="1">PS312</strain>
    </source>
</reference>
<dbReference type="Gene3D" id="2.170.150.10">
    <property type="entry name" value="Metal Binding Protein, Guanine Nucleotide Exchange Factor, Chain A"/>
    <property type="match status" value="1"/>
</dbReference>
<dbReference type="AlphaFoldDB" id="A0A2A6BZ35"/>
<dbReference type="GO" id="GO:0008270">
    <property type="term" value="F:zinc ion binding"/>
    <property type="evidence" value="ECO:0000318"/>
    <property type="project" value="GO_Central"/>
</dbReference>
<dbReference type="GO" id="GO:0007264">
    <property type="term" value="P:small GTPase-mediated signal transduction"/>
    <property type="evidence" value="ECO:0007669"/>
    <property type="project" value="InterPro"/>
</dbReference>
<evidence type="ECO:0000313" key="2">
    <source>
        <dbReference type="Proteomes" id="UP000005239"/>
    </source>
</evidence>
<dbReference type="EnsemblMetazoa" id="PPA38678.1">
    <property type="protein sequence ID" value="PPA38678.1"/>
    <property type="gene ID" value="WBGene00277047"/>
</dbReference>
<reference evidence="2" key="1">
    <citation type="journal article" date="2008" name="Nat. Genet.">
        <title>The Pristionchus pacificus genome provides a unique perspective on nematode lifestyle and parasitism.</title>
        <authorList>
            <person name="Dieterich C."/>
            <person name="Clifton S.W."/>
            <person name="Schuster L.N."/>
            <person name="Chinwalla A."/>
            <person name="Delehaunty K."/>
            <person name="Dinkelacker I."/>
            <person name="Fulton L."/>
            <person name="Fulton R."/>
            <person name="Godfrey J."/>
            <person name="Minx P."/>
            <person name="Mitreva M."/>
            <person name="Roeseler W."/>
            <person name="Tian H."/>
            <person name="Witte H."/>
            <person name="Yang S.P."/>
            <person name="Wilson R.K."/>
            <person name="Sommer R.J."/>
        </authorList>
    </citation>
    <scope>NUCLEOTIDE SEQUENCE [LARGE SCALE GENOMIC DNA]</scope>
    <source>
        <strain evidence="2">PS312</strain>
    </source>
</reference>
<dbReference type="FunFam" id="2.170.150.10:FF:000005">
    <property type="entry name" value="Guanine nucleotide exchange factor MSS4"/>
    <property type="match status" value="1"/>
</dbReference>
<dbReference type="OrthoDB" id="30840at2759"/>
<protein>
    <submittedName>
        <fullName evidence="1">Uncharacterized protein</fullName>
    </submittedName>
</protein>
<accession>A0A2A6BZ35</accession>